<proteinExistence type="predicted"/>
<dbReference type="EMBL" id="JASVWF010000007">
    <property type="protein sequence ID" value="MDL5159274.1"/>
    <property type="molecule type" value="Genomic_DNA"/>
</dbReference>
<comment type="caution">
    <text evidence="1">The sequence shown here is derived from an EMBL/GenBank/DDBJ whole genome shotgun (WGS) entry which is preliminary data.</text>
</comment>
<accession>A0ABT7MF37</accession>
<sequence length="116" mass="12111">MITSVATALLTLLVVGAVILAVGGAGSSDERVPGTEREAIAGCQQLSRSKLANPGSASYSETEYKTSKDYRSRKWEVVGSAVAIDTSGVVRPFTYACVGAYPGPDGNWYADSMVNS</sequence>
<evidence type="ECO:0000313" key="1">
    <source>
        <dbReference type="EMBL" id="MDL5159274.1"/>
    </source>
</evidence>
<evidence type="ECO:0008006" key="3">
    <source>
        <dbReference type="Google" id="ProtNLM"/>
    </source>
</evidence>
<evidence type="ECO:0000313" key="2">
    <source>
        <dbReference type="Proteomes" id="UP001231924"/>
    </source>
</evidence>
<dbReference type="Proteomes" id="UP001231924">
    <property type="component" value="Unassembled WGS sequence"/>
</dbReference>
<dbReference type="RefSeq" id="WP_286055857.1">
    <property type="nucleotide sequence ID" value="NZ_JASVWF010000007.1"/>
</dbReference>
<gene>
    <name evidence="1" type="ORF">QRT03_25130</name>
</gene>
<keyword evidence="2" id="KW-1185">Reference proteome</keyword>
<reference evidence="1 2" key="1">
    <citation type="submission" date="2023-06" db="EMBL/GenBank/DDBJ databases">
        <title>Actinomycetospora Odt1-22.</title>
        <authorList>
            <person name="Supong K."/>
        </authorList>
    </citation>
    <scope>NUCLEOTIDE SEQUENCE [LARGE SCALE GENOMIC DNA]</scope>
    <source>
        <strain evidence="1 2">Odt1-22</strain>
    </source>
</reference>
<protein>
    <recommendedName>
        <fullName evidence="3">Secreted protein</fullName>
    </recommendedName>
</protein>
<organism evidence="1 2">
    <name type="scientific">Actinomycetospora termitidis</name>
    <dbReference type="NCBI Taxonomy" id="3053470"/>
    <lineage>
        <taxon>Bacteria</taxon>
        <taxon>Bacillati</taxon>
        <taxon>Actinomycetota</taxon>
        <taxon>Actinomycetes</taxon>
        <taxon>Pseudonocardiales</taxon>
        <taxon>Pseudonocardiaceae</taxon>
        <taxon>Actinomycetospora</taxon>
    </lineage>
</organism>
<name>A0ABT7MF37_9PSEU</name>